<dbReference type="EMBL" id="CAJA01000415">
    <property type="protein sequence ID" value="CCH74702.1"/>
    <property type="molecule type" value="Genomic_DNA"/>
</dbReference>
<keyword evidence="3" id="KW-1185">Reference proteome</keyword>
<name>W6JZQ4_9MICO</name>
<protein>
    <recommendedName>
        <fullName evidence="4">DUF3159 domain-containing protein</fullName>
    </recommendedName>
</protein>
<evidence type="ECO:0000256" key="1">
    <source>
        <dbReference type="SAM" id="Phobius"/>
    </source>
</evidence>
<keyword evidence="1" id="KW-0812">Transmembrane</keyword>
<sequence length="234" mass="24778">MTNAEDAAQEARAATVEEIIRHRRLSAAVGGWRGSLETALPTIAFVIGWTVTTDVRTSVIAAGAVAVLLGVARIVQRQSLQYVLSAVFATAIAAFFALRSGKAEDAFLPGIITNAAYAVGTLLSVVTRWPLVGFLVGAGDPLAKEDPLRWRRDPSMVAVCGRLTLIMTAMFALRVAIMYPLYKAGNVAGLGTAKVVLGWPLWVAALALMGALLVRGHTPHTNPEPETRGTSADM</sequence>
<dbReference type="Pfam" id="PF11361">
    <property type="entry name" value="DUF3159"/>
    <property type="match status" value="1"/>
</dbReference>
<evidence type="ECO:0000313" key="2">
    <source>
        <dbReference type="EMBL" id="CCH74702.1"/>
    </source>
</evidence>
<proteinExistence type="predicted"/>
<feature type="transmembrane region" description="Helical" evidence="1">
    <location>
        <begin position="31"/>
        <end position="51"/>
    </location>
</feature>
<dbReference type="InterPro" id="IPR016566">
    <property type="entry name" value="UCP010219"/>
</dbReference>
<evidence type="ECO:0008006" key="4">
    <source>
        <dbReference type="Google" id="ProtNLM"/>
    </source>
</evidence>
<dbReference type="OrthoDB" id="5244221at2"/>
<feature type="transmembrane region" description="Helical" evidence="1">
    <location>
        <begin position="197"/>
        <end position="214"/>
    </location>
</feature>
<dbReference type="Proteomes" id="UP000035763">
    <property type="component" value="Unassembled WGS sequence"/>
</dbReference>
<evidence type="ECO:0000313" key="3">
    <source>
        <dbReference type="Proteomes" id="UP000035763"/>
    </source>
</evidence>
<dbReference type="RefSeq" id="WP_048700053.1">
    <property type="nucleotide sequence ID" value="NZ_HG764815.1"/>
</dbReference>
<feature type="transmembrane region" description="Helical" evidence="1">
    <location>
        <begin position="156"/>
        <end position="177"/>
    </location>
</feature>
<accession>W6JZQ4</accession>
<feature type="transmembrane region" description="Helical" evidence="1">
    <location>
        <begin position="82"/>
        <end position="99"/>
    </location>
</feature>
<reference evidence="2 3" key="1">
    <citation type="journal article" date="2013" name="ISME J.">
        <title>A metabolic model for members of the genus Tetrasphaera involved in enhanced biological phosphorus removal.</title>
        <authorList>
            <person name="Kristiansen R."/>
            <person name="Nguyen H.T.T."/>
            <person name="Saunders A.M."/>
            <person name="Nielsen J.L."/>
            <person name="Wimmer R."/>
            <person name="Le V.Q."/>
            <person name="McIlroy S.J."/>
            <person name="Petrovski S."/>
            <person name="Seviour R.J."/>
            <person name="Calteau A."/>
            <person name="Nielsen K.L."/>
            <person name="Nielsen P.H."/>
        </authorList>
    </citation>
    <scope>NUCLEOTIDE SEQUENCE [LARGE SCALE GENOMIC DNA]</scope>
    <source>
        <strain evidence="2 3">Ben110</strain>
    </source>
</reference>
<keyword evidence="1" id="KW-1133">Transmembrane helix</keyword>
<gene>
    <name evidence="2" type="ORF">BN11_4720003</name>
</gene>
<feature type="transmembrane region" description="Helical" evidence="1">
    <location>
        <begin position="57"/>
        <end position="75"/>
    </location>
</feature>
<comment type="caution">
    <text evidence="2">The sequence shown here is derived from an EMBL/GenBank/DDBJ whole genome shotgun (WGS) entry which is preliminary data.</text>
</comment>
<dbReference type="STRING" id="1193182.BN11_4720003"/>
<organism evidence="2 3">
    <name type="scientific">Nostocoides australiense Ben110</name>
    <dbReference type="NCBI Taxonomy" id="1193182"/>
    <lineage>
        <taxon>Bacteria</taxon>
        <taxon>Bacillati</taxon>
        <taxon>Actinomycetota</taxon>
        <taxon>Actinomycetes</taxon>
        <taxon>Micrococcales</taxon>
        <taxon>Intrasporangiaceae</taxon>
        <taxon>Nostocoides</taxon>
    </lineage>
</organism>
<feature type="transmembrane region" description="Helical" evidence="1">
    <location>
        <begin position="111"/>
        <end position="136"/>
    </location>
</feature>
<keyword evidence="1" id="KW-0472">Membrane</keyword>
<dbReference type="AlphaFoldDB" id="W6JZQ4"/>